<gene>
    <name evidence="2" type="ORF">ENG09_02360</name>
</gene>
<proteinExistence type="predicted"/>
<feature type="transmembrane region" description="Helical" evidence="1">
    <location>
        <begin position="6"/>
        <end position="24"/>
    </location>
</feature>
<reference evidence="2" key="1">
    <citation type="journal article" date="2020" name="mSystems">
        <title>Genome- and Community-Level Interaction Insights into Carbon Utilization and Element Cycling Functions of Hydrothermarchaeota in Hydrothermal Sediment.</title>
        <authorList>
            <person name="Zhou Z."/>
            <person name="Liu Y."/>
            <person name="Xu W."/>
            <person name="Pan J."/>
            <person name="Luo Z.H."/>
            <person name="Li M."/>
        </authorList>
    </citation>
    <scope>NUCLEOTIDE SEQUENCE [LARGE SCALE GENOMIC DNA]</scope>
    <source>
        <strain evidence="2">HyVt-185</strain>
    </source>
</reference>
<keyword evidence="1" id="KW-0812">Transmembrane</keyword>
<name>A0A7C0X415_9EURY</name>
<keyword evidence="1" id="KW-1133">Transmembrane helix</keyword>
<sequence length="104" mass="11784">MNGMMMTLDLLKTVAAFILFVYTVRMAGSVKRGTTAWVFFAMMGAFLVFARIYDWIGLIAPIMAETAPVWEMMFRLSEGLSNLFAMLCGMMGVKELYDVMVRSR</sequence>
<dbReference type="Proteomes" id="UP000885863">
    <property type="component" value="Unassembled WGS sequence"/>
</dbReference>
<feature type="transmembrane region" description="Helical" evidence="1">
    <location>
        <begin position="80"/>
        <end position="97"/>
    </location>
</feature>
<dbReference type="EMBL" id="DQZR01000099">
    <property type="protein sequence ID" value="HDM36087.1"/>
    <property type="molecule type" value="Genomic_DNA"/>
</dbReference>
<evidence type="ECO:0000313" key="2">
    <source>
        <dbReference type="EMBL" id="HDM36087.1"/>
    </source>
</evidence>
<keyword evidence="1" id="KW-0472">Membrane</keyword>
<feature type="transmembrane region" description="Helical" evidence="1">
    <location>
        <begin position="36"/>
        <end position="60"/>
    </location>
</feature>
<dbReference type="AlphaFoldDB" id="A0A7C0X415"/>
<organism evidence="2">
    <name type="scientific">Candidatus Syntropharchaeum butanivorans</name>
    <dbReference type="NCBI Taxonomy" id="1839936"/>
    <lineage>
        <taxon>Archaea</taxon>
        <taxon>Methanobacteriati</taxon>
        <taxon>Methanobacteriota</taxon>
        <taxon>Stenosarchaea group</taxon>
        <taxon>Methanomicrobia</taxon>
        <taxon>Methanosarcinales</taxon>
        <taxon>ANME-2 cluster</taxon>
        <taxon>Candidatus Syntropharchaeum</taxon>
    </lineage>
</organism>
<evidence type="ECO:0000256" key="1">
    <source>
        <dbReference type="SAM" id="Phobius"/>
    </source>
</evidence>
<accession>A0A7C0X415</accession>
<protein>
    <submittedName>
        <fullName evidence="2">Uncharacterized protein</fullName>
    </submittedName>
</protein>
<comment type="caution">
    <text evidence="2">The sequence shown here is derived from an EMBL/GenBank/DDBJ whole genome shotgun (WGS) entry which is preliminary data.</text>
</comment>